<gene>
    <name evidence="1" type="ORF">VP01_3771g1</name>
</gene>
<dbReference type="VEuPathDB" id="FungiDB:VP01_3771g1"/>
<sequence>MMVYNLPMMPGLQLIKGLCKGVLLGNDVGETILIYIQNIIVYMIPLLLGSQSDGHIGKSFQVQYWLTISVLPVITSFYGKALQNWTQNANGIEHQPYEQCCFIGRIKKPLSPTIPCKLFCFIKKKYYSQASPCKLVDLNLLLIYFYVTSQEPSAKSSGDEFPKGCKSFFLVKLFDGSPG</sequence>
<evidence type="ECO:0000313" key="1">
    <source>
        <dbReference type="EMBL" id="KNZ51895.1"/>
    </source>
</evidence>
<proteinExistence type="predicted"/>
<dbReference type="Proteomes" id="UP000037035">
    <property type="component" value="Unassembled WGS sequence"/>
</dbReference>
<evidence type="ECO:0000313" key="2">
    <source>
        <dbReference type="Proteomes" id="UP000037035"/>
    </source>
</evidence>
<dbReference type="AlphaFoldDB" id="A0A0L6UVM0"/>
<keyword evidence="2" id="KW-1185">Reference proteome</keyword>
<dbReference type="EMBL" id="LAVV01008803">
    <property type="protein sequence ID" value="KNZ51895.1"/>
    <property type="molecule type" value="Genomic_DNA"/>
</dbReference>
<name>A0A0L6UVM0_9BASI</name>
<organism evidence="1 2">
    <name type="scientific">Puccinia sorghi</name>
    <dbReference type="NCBI Taxonomy" id="27349"/>
    <lineage>
        <taxon>Eukaryota</taxon>
        <taxon>Fungi</taxon>
        <taxon>Dikarya</taxon>
        <taxon>Basidiomycota</taxon>
        <taxon>Pucciniomycotina</taxon>
        <taxon>Pucciniomycetes</taxon>
        <taxon>Pucciniales</taxon>
        <taxon>Pucciniaceae</taxon>
        <taxon>Puccinia</taxon>
    </lineage>
</organism>
<accession>A0A0L6UVM0</accession>
<dbReference type="STRING" id="27349.A0A0L6UVM0"/>
<comment type="caution">
    <text evidence="1">The sequence shown here is derived from an EMBL/GenBank/DDBJ whole genome shotgun (WGS) entry which is preliminary data.</text>
</comment>
<reference evidence="1 2" key="1">
    <citation type="submission" date="2015-08" db="EMBL/GenBank/DDBJ databases">
        <title>Next Generation Sequencing and Analysis of the Genome of Puccinia sorghi L Schw, the Causal Agent of Maize Common Rust.</title>
        <authorList>
            <person name="Rochi L."/>
            <person name="Burguener G."/>
            <person name="Darino M."/>
            <person name="Turjanski A."/>
            <person name="Kreff E."/>
            <person name="Dieguez M.J."/>
            <person name="Sacco F."/>
        </authorList>
    </citation>
    <scope>NUCLEOTIDE SEQUENCE [LARGE SCALE GENOMIC DNA]</scope>
    <source>
        <strain evidence="1 2">RO10H11247</strain>
    </source>
</reference>
<protein>
    <submittedName>
        <fullName evidence="1">Uncharacterized protein</fullName>
    </submittedName>
</protein>